<dbReference type="EMBL" id="JAUEPS010000041">
    <property type="protein sequence ID" value="KAK0448483.1"/>
    <property type="molecule type" value="Genomic_DNA"/>
</dbReference>
<accession>A0AA39JXM0</accession>
<dbReference type="GeneID" id="85353536"/>
<proteinExistence type="predicted"/>
<feature type="compositionally biased region" description="Low complexity" evidence="1">
    <location>
        <begin position="133"/>
        <end position="149"/>
    </location>
</feature>
<keyword evidence="3" id="KW-1185">Reference proteome</keyword>
<protein>
    <submittedName>
        <fullName evidence="2">Uncharacterized protein</fullName>
    </submittedName>
</protein>
<evidence type="ECO:0000313" key="2">
    <source>
        <dbReference type="EMBL" id="KAK0448483.1"/>
    </source>
</evidence>
<evidence type="ECO:0000313" key="3">
    <source>
        <dbReference type="Proteomes" id="UP001175211"/>
    </source>
</evidence>
<dbReference type="AlphaFoldDB" id="A0AA39JXM0"/>
<reference evidence="2" key="1">
    <citation type="submission" date="2023-06" db="EMBL/GenBank/DDBJ databases">
        <authorList>
            <consortium name="Lawrence Berkeley National Laboratory"/>
            <person name="Ahrendt S."/>
            <person name="Sahu N."/>
            <person name="Indic B."/>
            <person name="Wong-Bajracharya J."/>
            <person name="Merenyi Z."/>
            <person name="Ke H.-M."/>
            <person name="Monk M."/>
            <person name="Kocsube S."/>
            <person name="Drula E."/>
            <person name="Lipzen A."/>
            <person name="Balint B."/>
            <person name="Henrissat B."/>
            <person name="Andreopoulos B."/>
            <person name="Martin F.M."/>
            <person name="Harder C.B."/>
            <person name="Rigling D."/>
            <person name="Ford K.L."/>
            <person name="Foster G.D."/>
            <person name="Pangilinan J."/>
            <person name="Papanicolaou A."/>
            <person name="Barry K."/>
            <person name="LaButti K."/>
            <person name="Viragh M."/>
            <person name="Koriabine M."/>
            <person name="Yan M."/>
            <person name="Riley R."/>
            <person name="Champramary S."/>
            <person name="Plett K.L."/>
            <person name="Tsai I.J."/>
            <person name="Slot J."/>
            <person name="Sipos G."/>
            <person name="Plett J."/>
            <person name="Nagy L.G."/>
            <person name="Grigoriev I.V."/>
        </authorList>
    </citation>
    <scope>NUCLEOTIDE SEQUENCE</scope>
    <source>
        <strain evidence="2">CCBAS 213</strain>
    </source>
</reference>
<evidence type="ECO:0000256" key="1">
    <source>
        <dbReference type="SAM" id="MobiDB-lite"/>
    </source>
</evidence>
<gene>
    <name evidence="2" type="ORF">EV420DRAFT_1483490</name>
</gene>
<feature type="region of interest" description="Disordered" evidence="1">
    <location>
        <begin position="111"/>
        <end position="159"/>
    </location>
</feature>
<dbReference type="Proteomes" id="UP001175211">
    <property type="component" value="Unassembled WGS sequence"/>
</dbReference>
<organism evidence="2 3">
    <name type="scientific">Armillaria tabescens</name>
    <name type="common">Ringless honey mushroom</name>
    <name type="synonym">Agaricus tabescens</name>
    <dbReference type="NCBI Taxonomy" id="1929756"/>
    <lineage>
        <taxon>Eukaryota</taxon>
        <taxon>Fungi</taxon>
        <taxon>Dikarya</taxon>
        <taxon>Basidiomycota</taxon>
        <taxon>Agaricomycotina</taxon>
        <taxon>Agaricomycetes</taxon>
        <taxon>Agaricomycetidae</taxon>
        <taxon>Agaricales</taxon>
        <taxon>Marasmiineae</taxon>
        <taxon>Physalacriaceae</taxon>
        <taxon>Desarmillaria</taxon>
    </lineage>
</organism>
<dbReference type="RefSeq" id="XP_060326588.1">
    <property type="nucleotide sequence ID" value="XM_060469988.1"/>
</dbReference>
<comment type="caution">
    <text evidence="2">The sequence shown here is derived from an EMBL/GenBank/DDBJ whole genome shotgun (WGS) entry which is preliminary data.</text>
</comment>
<name>A0AA39JXM0_ARMTA</name>
<sequence>MTAISFPPKPPPLSEVISRLEDLVSIQVPKSASPEKDQITIHYNDIRGSQSLTRLTRKITILLHIHDYYNAWACLQLHSRCGGSTFDSSLSPLSLLLEGFCELPLRFPSPLLSPSDDDDPMSGPNPSPCVIQGSPSWGRSSWSTTTSHPSSDDKNATVYGTTPLISKGPGSKMNGSEAGGWFATGPGDWDPLPTIEDLAAKQGTLGDAQAIADKISERVAPHTMFEGQT</sequence>